<sequence>MAHRHANVAEAYAVLGLDQDASLEAVKSAYKQLALKTHPDKNPGDEDATAQFQKVSQAYNVLVKHLDRSSAPSHTHSHSHYHPFGYEEGDYYDDDDDDDYDYDDDFYDDYEDAFEDMEFYRFLFEELLRGRASRFAHAQYQREHHHHHHHHHHFRRPPSPPESQEQYTARLRKQVEEQEKAAERRAREEANRRANQEMERELERREAQKRQRVKASAKKASAEASRKTAEEKARAQQEQMQTLRSQIFAAARKGDAATVRKGVWEQNVDAAGGEMLKGYDASVKSRPTDTQETLMHIAARNGDLDLVECLGKYSADPEERDCEDMTAFHVALRSGHAKIINYFFENYPPNGGEYEDIYRSPDSKSNLYLALDTKEPEMVWLVLDKNICTEEERDAAWEIVKGKTFKSSISSADKYTEFVNLFGTYGGYSLKRPELKSESSPIPEFANLSMESSHANGFGLPQQNGNRRPRPTVQVDSHRSHTASPVENPQTPMSAASTNSPRGYRGQPNRRGSFRPHQSFQGQQAAPSSPVDQGTYQQDGAPGQQQFSGYRGRGRGRGQYRGRARGRGRGQPPVYSTPA</sequence>
<gene>
    <name evidence="4" type="ORF">GSI_13712</name>
</gene>
<feature type="compositionally biased region" description="Basic and acidic residues" evidence="2">
    <location>
        <begin position="173"/>
        <end position="209"/>
    </location>
</feature>
<dbReference type="PANTHER" id="PTHR44240:SF10">
    <property type="entry name" value="J DOMAIN-CONTAINING PROTEIN"/>
    <property type="match status" value="1"/>
</dbReference>
<evidence type="ECO:0000259" key="3">
    <source>
        <dbReference type="PROSITE" id="PS50076"/>
    </source>
</evidence>
<dbReference type="SUPFAM" id="SSF46565">
    <property type="entry name" value="Chaperone J-domain"/>
    <property type="match status" value="1"/>
</dbReference>
<evidence type="ECO:0000256" key="1">
    <source>
        <dbReference type="PROSITE-ProRule" id="PRU00023"/>
    </source>
</evidence>
<dbReference type="CDD" id="cd06257">
    <property type="entry name" value="DnaJ"/>
    <property type="match status" value="1"/>
</dbReference>
<evidence type="ECO:0000313" key="4">
    <source>
        <dbReference type="EMBL" id="PIL23961.1"/>
    </source>
</evidence>
<dbReference type="Gene3D" id="1.25.40.20">
    <property type="entry name" value="Ankyrin repeat-containing domain"/>
    <property type="match status" value="1"/>
</dbReference>
<feature type="region of interest" description="Disordered" evidence="2">
    <location>
        <begin position="453"/>
        <end position="579"/>
    </location>
</feature>
<feature type="compositionally biased region" description="Basic residues" evidence="2">
    <location>
        <begin position="552"/>
        <end position="568"/>
    </location>
</feature>
<feature type="compositionally biased region" description="Basic residues" evidence="2">
    <location>
        <begin position="143"/>
        <end position="156"/>
    </location>
</feature>
<feature type="domain" description="J" evidence="3">
    <location>
        <begin position="10"/>
        <end position="85"/>
    </location>
</feature>
<feature type="region of interest" description="Disordered" evidence="2">
    <location>
        <begin position="70"/>
        <end position="98"/>
    </location>
</feature>
<dbReference type="PROSITE" id="PS50088">
    <property type="entry name" value="ANK_REPEAT"/>
    <property type="match status" value="1"/>
</dbReference>
<keyword evidence="5" id="KW-1185">Reference proteome</keyword>
<dbReference type="SMART" id="SM00271">
    <property type="entry name" value="DnaJ"/>
    <property type="match status" value="1"/>
</dbReference>
<dbReference type="InterPro" id="IPR036770">
    <property type="entry name" value="Ankyrin_rpt-contain_sf"/>
</dbReference>
<dbReference type="InterPro" id="IPR052276">
    <property type="entry name" value="Diphthamide-biosynth_chaperone"/>
</dbReference>
<evidence type="ECO:0000313" key="5">
    <source>
        <dbReference type="Proteomes" id="UP000230002"/>
    </source>
</evidence>
<feature type="compositionally biased region" description="Acidic residues" evidence="2">
    <location>
        <begin position="87"/>
        <end position="98"/>
    </location>
</feature>
<dbReference type="AlphaFoldDB" id="A0A2G8RR43"/>
<feature type="compositionally biased region" description="Polar residues" evidence="2">
    <location>
        <begin position="482"/>
        <end position="501"/>
    </location>
</feature>
<feature type="compositionally biased region" description="Polar residues" evidence="2">
    <location>
        <begin position="453"/>
        <end position="466"/>
    </location>
</feature>
<dbReference type="STRING" id="1077348.A0A2G8RR43"/>
<feature type="compositionally biased region" description="Polar residues" evidence="2">
    <location>
        <begin position="516"/>
        <end position="548"/>
    </location>
</feature>
<dbReference type="Gene3D" id="1.10.287.110">
    <property type="entry name" value="DnaJ domain"/>
    <property type="match status" value="1"/>
</dbReference>
<dbReference type="InterPro" id="IPR001623">
    <property type="entry name" value="DnaJ_domain"/>
</dbReference>
<evidence type="ECO:0000256" key="2">
    <source>
        <dbReference type="SAM" id="MobiDB-lite"/>
    </source>
</evidence>
<name>A0A2G8RR43_9APHY</name>
<proteinExistence type="predicted"/>
<dbReference type="PRINTS" id="PR00625">
    <property type="entry name" value="JDOMAIN"/>
</dbReference>
<dbReference type="InterPro" id="IPR002110">
    <property type="entry name" value="Ankyrin_rpt"/>
</dbReference>
<accession>A0A2G8RR43</accession>
<dbReference type="SUPFAM" id="SSF48403">
    <property type="entry name" value="Ankyrin repeat"/>
    <property type="match status" value="1"/>
</dbReference>
<dbReference type="SMART" id="SM00248">
    <property type="entry name" value="ANK"/>
    <property type="match status" value="3"/>
</dbReference>
<protein>
    <recommendedName>
        <fullName evidence="3">J domain-containing protein</fullName>
    </recommendedName>
</protein>
<dbReference type="PANTHER" id="PTHR44240">
    <property type="entry name" value="DNAJ DOMAIN (PROKARYOTIC HEAT SHOCK PROTEIN)-RELATED"/>
    <property type="match status" value="1"/>
</dbReference>
<comment type="caution">
    <text evidence="4">The sequence shown here is derived from an EMBL/GenBank/DDBJ whole genome shotgun (WGS) entry which is preliminary data.</text>
</comment>
<dbReference type="EMBL" id="AYKW01000067">
    <property type="protein sequence ID" value="PIL23961.1"/>
    <property type="molecule type" value="Genomic_DNA"/>
</dbReference>
<dbReference type="OrthoDB" id="442087at2759"/>
<organism evidence="4 5">
    <name type="scientific">Ganoderma sinense ZZ0214-1</name>
    <dbReference type="NCBI Taxonomy" id="1077348"/>
    <lineage>
        <taxon>Eukaryota</taxon>
        <taxon>Fungi</taxon>
        <taxon>Dikarya</taxon>
        <taxon>Basidiomycota</taxon>
        <taxon>Agaricomycotina</taxon>
        <taxon>Agaricomycetes</taxon>
        <taxon>Polyporales</taxon>
        <taxon>Polyporaceae</taxon>
        <taxon>Ganoderma</taxon>
    </lineage>
</organism>
<dbReference type="Proteomes" id="UP000230002">
    <property type="component" value="Unassembled WGS sequence"/>
</dbReference>
<feature type="compositionally biased region" description="Basic and acidic residues" evidence="2">
    <location>
        <begin position="220"/>
        <end position="235"/>
    </location>
</feature>
<dbReference type="Pfam" id="PF00226">
    <property type="entry name" value="DnaJ"/>
    <property type="match status" value="1"/>
</dbReference>
<dbReference type="InterPro" id="IPR036869">
    <property type="entry name" value="J_dom_sf"/>
</dbReference>
<feature type="region of interest" description="Disordered" evidence="2">
    <location>
        <begin position="138"/>
        <end position="238"/>
    </location>
</feature>
<dbReference type="PROSITE" id="PS50076">
    <property type="entry name" value="DNAJ_2"/>
    <property type="match status" value="1"/>
</dbReference>
<keyword evidence="1" id="KW-0040">ANK repeat</keyword>
<reference evidence="4 5" key="1">
    <citation type="journal article" date="2015" name="Sci. Rep.">
        <title>Chromosome-level genome map provides insights into diverse defense mechanisms in the medicinal fungus Ganoderma sinense.</title>
        <authorList>
            <person name="Zhu Y."/>
            <person name="Xu J."/>
            <person name="Sun C."/>
            <person name="Zhou S."/>
            <person name="Xu H."/>
            <person name="Nelson D.R."/>
            <person name="Qian J."/>
            <person name="Song J."/>
            <person name="Luo H."/>
            <person name="Xiang L."/>
            <person name="Li Y."/>
            <person name="Xu Z."/>
            <person name="Ji A."/>
            <person name="Wang L."/>
            <person name="Lu S."/>
            <person name="Hayward A."/>
            <person name="Sun W."/>
            <person name="Li X."/>
            <person name="Schwartz D.C."/>
            <person name="Wang Y."/>
            <person name="Chen S."/>
        </authorList>
    </citation>
    <scope>NUCLEOTIDE SEQUENCE [LARGE SCALE GENOMIC DNA]</scope>
    <source>
        <strain evidence="4 5">ZZ0214-1</strain>
    </source>
</reference>
<dbReference type="Pfam" id="PF12796">
    <property type="entry name" value="Ank_2"/>
    <property type="match status" value="1"/>
</dbReference>
<feature type="repeat" description="ANK" evidence="1">
    <location>
        <begin position="290"/>
        <end position="322"/>
    </location>
</feature>